<dbReference type="InterPro" id="IPR035952">
    <property type="entry name" value="Rhomboid-like_sf"/>
</dbReference>
<reference evidence="9" key="2">
    <citation type="journal article" date="2021" name="Data Brief">
        <title>Draft genome sequence data of the facultative, thermophilic, xylanolytic bacterium Paenibacillus sp. strain DA-C8.</title>
        <authorList>
            <person name="Chhe C."/>
            <person name="Uke A."/>
            <person name="Baramee S."/>
            <person name="Ungkulpasvich U."/>
            <person name="Tachaapaikoon C."/>
            <person name="Pason P."/>
            <person name="Waeonukul R."/>
            <person name="Ratanakhanokchai K."/>
            <person name="Kosugi A."/>
        </authorList>
    </citation>
    <scope>NUCLEOTIDE SEQUENCE</scope>
    <source>
        <strain evidence="9">DA-C8</strain>
    </source>
</reference>
<dbReference type="SUPFAM" id="SSF144091">
    <property type="entry name" value="Rhomboid-like"/>
    <property type="match status" value="1"/>
</dbReference>
<sequence>MMFVRTENLRSYIRLYPVNSVILLICIAMFIIMTLSGGTENSRVLLRFGAFISPFPRFELPGLWGGGWDLARFISAIFIHIGFSHILFNGFSIFVFAPELERMFGHVRYAVFFLVTGIAGNLTSHLFHSWTFKGQYTLSAGASGAIFGVFGAYLALVLLRRSFIDKGTYTTVMTIVVMGAVYSFVVPNVGWEAHLGGFVAGFIWMAALLQRQSRRRFQ</sequence>
<comment type="subcellular location">
    <subcellularLocation>
        <location evidence="1">Membrane</location>
        <topology evidence="1">Multi-pass membrane protein</topology>
    </subcellularLocation>
</comment>
<feature type="transmembrane region" description="Helical" evidence="7">
    <location>
        <begin position="191"/>
        <end position="209"/>
    </location>
</feature>
<protein>
    <submittedName>
        <fullName evidence="9">Rhomboid protease YdcA</fullName>
    </submittedName>
</protein>
<evidence type="ECO:0000256" key="1">
    <source>
        <dbReference type="ARBA" id="ARBA00004141"/>
    </source>
</evidence>
<comment type="similarity">
    <text evidence="2">Belongs to the peptidase S54 family.</text>
</comment>
<keyword evidence="6 7" id="KW-0472">Membrane</keyword>
<evidence type="ECO:0000256" key="3">
    <source>
        <dbReference type="ARBA" id="ARBA00022692"/>
    </source>
</evidence>
<dbReference type="RefSeq" id="WP_200966112.1">
    <property type="nucleotide sequence ID" value="NZ_BMAQ01000007.1"/>
</dbReference>
<accession>A0A916VF21</accession>
<evidence type="ECO:0000313" key="10">
    <source>
        <dbReference type="Proteomes" id="UP000654993"/>
    </source>
</evidence>
<evidence type="ECO:0000259" key="8">
    <source>
        <dbReference type="Pfam" id="PF01694"/>
    </source>
</evidence>
<evidence type="ECO:0000256" key="2">
    <source>
        <dbReference type="ARBA" id="ARBA00009045"/>
    </source>
</evidence>
<dbReference type="InterPro" id="IPR050925">
    <property type="entry name" value="Rhomboid_protease_S54"/>
</dbReference>
<reference evidence="9" key="1">
    <citation type="submission" date="2020-08" db="EMBL/GenBank/DDBJ databases">
        <authorList>
            <person name="Uke A."/>
            <person name="Chhe C."/>
            <person name="Baramee S."/>
            <person name="Kosugi A."/>
        </authorList>
    </citation>
    <scope>NUCLEOTIDE SEQUENCE</scope>
    <source>
        <strain evidence="9">DA-C8</strain>
    </source>
</reference>
<feature type="transmembrane region" description="Helical" evidence="7">
    <location>
        <begin position="168"/>
        <end position="185"/>
    </location>
</feature>
<dbReference type="PANTHER" id="PTHR43731">
    <property type="entry name" value="RHOMBOID PROTEASE"/>
    <property type="match status" value="1"/>
</dbReference>
<keyword evidence="3 7" id="KW-0812">Transmembrane</keyword>
<organism evidence="9 10">
    <name type="scientific">Insulibacter thermoxylanivorax</name>
    <dbReference type="NCBI Taxonomy" id="2749268"/>
    <lineage>
        <taxon>Bacteria</taxon>
        <taxon>Bacillati</taxon>
        <taxon>Bacillota</taxon>
        <taxon>Bacilli</taxon>
        <taxon>Bacillales</taxon>
        <taxon>Paenibacillaceae</taxon>
        <taxon>Insulibacter</taxon>
    </lineage>
</organism>
<dbReference type="Proteomes" id="UP000654993">
    <property type="component" value="Unassembled WGS sequence"/>
</dbReference>
<dbReference type="PANTHER" id="PTHR43731:SF14">
    <property type="entry name" value="PRESENILIN-ASSOCIATED RHOMBOID-LIKE PROTEIN, MITOCHONDRIAL"/>
    <property type="match status" value="1"/>
</dbReference>
<evidence type="ECO:0000256" key="6">
    <source>
        <dbReference type="ARBA" id="ARBA00023136"/>
    </source>
</evidence>
<keyword evidence="5 7" id="KW-1133">Transmembrane helix</keyword>
<dbReference type="InterPro" id="IPR022764">
    <property type="entry name" value="Peptidase_S54_rhomboid_dom"/>
</dbReference>
<keyword evidence="9" id="KW-0645">Protease</keyword>
<evidence type="ECO:0000256" key="5">
    <source>
        <dbReference type="ARBA" id="ARBA00022989"/>
    </source>
</evidence>
<evidence type="ECO:0000256" key="4">
    <source>
        <dbReference type="ARBA" id="ARBA00022801"/>
    </source>
</evidence>
<name>A0A916VF21_9BACL</name>
<dbReference type="GO" id="GO:0004252">
    <property type="term" value="F:serine-type endopeptidase activity"/>
    <property type="evidence" value="ECO:0007669"/>
    <property type="project" value="InterPro"/>
</dbReference>
<dbReference type="Gene3D" id="1.20.1540.10">
    <property type="entry name" value="Rhomboid-like"/>
    <property type="match status" value="1"/>
</dbReference>
<feature type="transmembrane region" description="Helical" evidence="7">
    <location>
        <begin position="73"/>
        <end position="97"/>
    </location>
</feature>
<dbReference type="GO" id="GO:0016020">
    <property type="term" value="C:membrane"/>
    <property type="evidence" value="ECO:0007669"/>
    <property type="project" value="UniProtKB-SubCell"/>
</dbReference>
<dbReference type="AlphaFoldDB" id="A0A916VF21"/>
<dbReference type="GO" id="GO:0006508">
    <property type="term" value="P:proteolysis"/>
    <property type="evidence" value="ECO:0007669"/>
    <property type="project" value="UniProtKB-KW"/>
</dbReference>
<feature type="transmembrane region" description="Helical" evidence="7">
    <location>
        <begin position="109"/>
        <end position="130"/>
    </location>
</feature>
<feature type="transmembrane region" description="Helical" evidence="7">
    <location>
        <begin position="136"/>
        <end position="156"/>
    </location>
</feature>
<keyword evidence="4" id="KW-0378">Hydrolase</keyword>
<comment type="caution">
    <text evidence="9">The sequence shown here is derived from an EMBL/GenBank/DDBJ whole genome shotgun (WGS) entry which is preliminary data.</text>
</comment>
<evidence type="ECO:0000313" key="9">
    <source>
        <dbReference type="EMBL" id="GFR37837.1"/>
    </source>
</evidence>
<keyword evidence="10" id="KW-1185">Reference proteome</keyword>
<dbReference type="Pfam" id="PF01694">
    <property type="entry name" value="Rhomboid"/>
    <property type="match status" value="1"/>
</dbReference>
<evidence type="ECO:0000256" key="7">
    <source>
        <dbReference type="SAM" id="Phobius"/>
    </source>
</evidence>
<dbReference type="EMBL" id="BMAQ01000007">
    <property type="protein sequence ID" value="GFR37837.1"/>
    <property type="molecule type" value="Genomic_DNA"/>
</dbReference>
<proteinExistence type="inferred from homology"/>
<gene>
    <name evidence="9" type="primary">ydcA</name>
    <name evidence="9" type="ORF">PRECH8_11330</name>
</gene>
<feature type="transmembrane region" description="Helical" evidence="7">
    <location>
        <begin position="12"/>
        <end position="35"/>
    </location>
</feature>
<feature type="domain" description="Peptidase S54 rhomboid" evidence="8">
    <location>
        <begin position="69"/>
        <end position="210"/>
    </location>
</feature>